<name>A0A976RSG1_9LACO</name>
<keyword evidence="2" id="KW-0731">Sigma factor</keyword>
<dbReference type="Pfam" id="PF04542">
    <property type="entry name" value="Sigma70_r2"/>
    <property type="match status" value="1"/>
</dbReference>
<dbReference type="InterPro" id="IPR013325">
    <property type="entry name" value="RNA_pol_sigma_r2"/>
</dbReference>
<dbReference type="SUPFAM" id="SSF88659">
    <property type="entry name" value="Sigma3 and sigma4 domains of RNA polymerase sigma factors"/>
    <property type="match status" value="1"/>
</dbReference>
<sequence length="198" mass="23549">MTIINHDHINQETQLIQAIQSGDESAIKALFSKYRPVVNKIWRQYFINGMEIDDWNQEALIVLVRIIDQYDCERGVSFGSFYRQALKNRFFDLIRRKNAQKRMPDKMLSSFDAFESFYSDTLVDFSSFCPEKRILQNEQIELILSRLSFLERSILIETFRNASLKEIATKYHCSENKVVNAFERCKRKFNNYRKQMNG</sequence>
<keyword evidence="4" id="KW-0804">Transcription</keyword>
<accession>A0A976RSG1</accession>
<dbReference type="InterPro" id="IPR013324">
    <property type="entry name" value="RNA_pol_sigma_r3/r4-like"/>
</dbReference>
<dbReference type="InterPro" id="IPR007627">
    <property type="entry name" value="RNA_pol_sigma70_r2"/>
</dbReference>
<proteinExistence type="predicted"/>
<dbReference type="RefSeq" id="WP_260116819.1">
    <property type="nucleotide sequence ID" value="NZ_CP093361.1"/>
</dbReference>
<dbReference type="SUPFAM" id="SSF88946">
    <property type="entry name" value="Sigma2 domain of RNA polymerase sigma factors"/>
    <property type="match status" value="1"/>
</dbReference>
<dbReference type="AlphaFoldDB" id="A0A976RSG1"/>
<dbReference type="GO" id="GO:0003677">
    <property type="term" value="F:DNA binding"/>
    <property type="evidence" value="ECO:0007669"/>
    <property type="project" value="UniProtKB-KW"/>
</dbReference>
<dbReference type="EMBL" id="CP093361">
    <property type="protein sequence ID" value="UQS87018.1"/>
    <property type="molecule type" value="Genomic_DNA"/>
</dbReference>
<evidence type="ECO:0000313" key="6">
    <source>
        <dbReference type="EMBL" id="UQS87018.1"/>
    </source>
</evidence>
<reference evidence="6" key="1">
    <citation type="journal article" date="2022" name="Int. J. Syst. Evol. Microbiol.">
        <title>Apilactobacillus apisilvae sp. nov., Nicolia spurrieriana gen. nov. sp. nov., Bombilactobacillus folatiphilus sp. nov. and Bombilactobacillus thymidiniphilus sp. nov., four new lactic acid bacterial isolates from stingless bees Tetragonula carbonaria and Austroplebeia australis.</title>
        <authorList>
            <person name="Oliphant S.A."/>
            <person name="Watson-Haigh N.S."/>
            <person name="Sumby K.M."/>
            <person name="Gardner J."/>
            <person name="Groom S."/>
            <person name="Jiranek V."/>
        </authorList>
    </citation>
    <scope>NUCLEOTIDE SEQUENCE</scope>
    <source>
        <strain evidence="6">SGEP1_A5</strain>
    </source>
</reference>
<dbReference type="KEGG" id="lbe:MOO44_02260"/>
<evidence type="ECO:0000256" key="3">
    <source>
        <dbReference type="ARBA" id="ARBA00023125"/>
    </source>
</evidence>
<keyword evidence="1" id="KW-0805">Transcription regulation</keyword>
<feature type="domain" description="RNA polymerase sigma-70 region 2" evidence="5">
    <location>
        <begin position="30"/>
        <end position="98"/>
    </location>
</feature>
<dbReference type="Proteomes" id="UP000831181">
    <property type="component" value="Chromosome"/>
</dbReference>
<evidence type="ECO:0000259" key="5">
    <source>
        <dbReference type="Pfam" id="PF04542"/>
    </source>
</evidence>
<evidence type="ECO:0000256" key="4">
    <source>
        <dbReference type="ARBA" id="ARBA00023163"/>
    </source>
</evidence>
<dbReference type="InterPro" id="IPR014284">
    <property type="entry name" value="RNA_pol_sigma-70_dom"/>
</dbReference>
<dbReference type="Gene3D" id="1.10.1740.10">
    <property type="match status" value="1"/>
</dbReference>
<dbReference type="PANTHER" id="PTHR30385">
    <property type="entry name" value="SIGMA FACTOR F FLAGELLAR"/>
    <property type="match status" value="1"/>
</dbReference>
<evidence type="ECO:0000313" key="7">
    <source>
        <dbReference type="Proteomes" id="UP000831181"/>
    </source>
</evidence>
<evidence type="ECO:0000256" key="2">
    <source>
        <dbReference type="ARBA" id="ARBA00023082"/>
    </source>
</evidence>
<gene>
    <name evidence="6" type="ORF">MOO44_02260</name>
</gene>
<organism evidence="6 7">
    <name type="scientific">Nicoliella spurrieriana</name>
    <dbReference type="NCBI Taxonomy" id="2925830"/>
    <lineage>
        <taxon>Bacteria</taxon>
        <taxon>Bacillati</taxon>
        <taxon>Bacillota</taxon>
        <taxon>Bacilli</taxon>
        <taxon>Lactobacillales</taxon>
        <taxon>Lactobacillaceae</taxon>
        <taxon>Nicoliella</taxon>
    </lineage>
</organism>
<dbReference type="GO" id="GO:0016987">
    <property type="term" value="F:sigma factor activity"/>
    <property type="evidence" value="ECO:0007669"/>
    <property type="project" value="UniProtKB-KW"/>
</dbReference>
<keyword evidence="3" id="KW-0238">DNA-binding</keyword>
<evidence type="ECO:0000256" key="1">
    <source>
        <dbReference type="ARBA" id="ARBA00023015"/>
    </source>
</evidence>
<dbReference type="NCBIfam" id="TIGR02937">
    <property type="entry name" value="sigma70-ECF"/>
    <property type="match status" value="1"/>
</dbReference>
<keyword evidence="7" id="KW-1185">Reference proteome</keyword>
<dbReference type="GO" id="GO:0006352">
    <property type="term" value="P:DNA-templated transcription initiation"/>
    <property type="evidence" value="ECO:0007669"/>
    <property type="project" value="InterPro"/>
</dbReference>
<protein>
    <submittedName>
        <fullName evidence="6">Sigma-70 family RNA polymerase sigma factor</fullName>
    </submittedName>
</protein>